<name>A0A8X8GD83_ACIFI</name>
<sequence>MGFRAIDKVLNGAGFKNALVPRNEMYFSVWKGEFADPAVAEKIMELYGHKDDDGVVRLYRFPVVFPSENHEHFIEEMLECYTASGMKYHSELRPDGSRICVTKEKPPVNPATRRVVRLYGGRKNMLRPENDGLCIPEKCPEYQNHDCNERKHIRVFVPGATNMSTILEVPTGSFYGADQMKQVIEMVARACGGRIPLNIQMGMNGVPLFWLSKREVEVVMLDEKGDPKKVSQKVIHLDAEMEMAVMMSMAQSSAERASAAHTALTGNKLGTPVPALGFTPTIYAEDVVPMKVVNQDAPAENVQTRRDTVGTHGAMKIQDANPEKASTAPETHEAEDRPRQETIPAAAVPTAETQVAKPKSLQHAATDEVKALRQRVFQACKKIGIPPETFAKYACIRSDDGWGTNVDLLGEALAELSSVISSGDYDRYICDVEDFIDCP</sequence>
<dbReference type="Proteomes" id="UP000887300">
    <property type="component" value="Unassembled WGS sequence"/>
</dbReference>
<evidence type="ECO:0000256" key="1">
    <source>
        <dbReference type="SAM" id="MobiDB-lite"/>
    </source>
</evidence>
<dbReference type="Pfam" id="PF18897">
    <property type="entry name" value="Gp3-like"/>
    <property type="match status" value="1"/>
</dbReference>
<feature type="region of interest" description="Disordered" evidence="1">
    <location>
        <begin position="308"/>
        <end position="341"/>
    </location>
</feature>
<evidence type="ECO:0000313" key="3">
    <source>
        <dbReference type="Proteomes" id="UP000887300"/>
    </source>
</evidence>
<gene>
    <name evidence="2" type="ORF">HF568_17205</name>
</gene>
<protein>
    <submittedName>
        <fullName evidence="2">Uncharacterized protein</fullName>
    </submittedName>
</protein>
<feature type="compositionally biased region" description="Basic and acidic residues" evidence="1">
    <location>
        <begin position="330"/>
        <end position="340"/>
    </location>
</feature>
<dbReference type="EMBL" id="JABBHS010000534">
    <property type="protein sequence ID" value="MBU2724890.1"/>
    <property type="molecule type" value="Genomic_DNA"/>
</dbReference>
<dbReference type="InterPro" id="IPR043991">
    <property type="entry name" value="Gp3-like"/>
</dbReference>
<comment type="caution">
    <text evidence="2">The sequence shown here is derived from an EMBL/GenBank/DDBJ whole genome shotgun (WGS) entry which is preliminary data.</text>
</comment>
<evidence type="ECO:0000313" key="2">
    <source>
        <dbReference type="EMBL" id="MBU2724890.1"/>
    </source>
</evidence>
<proteinExistence type="predicted"/>
<accession>A0A8X8GD83</accession>
<organism evidence="2 3">
    <name type="scientific">Acidithiobacillus ferridurans</name>
    <dbReference type="NCBI Taxonomy" id="1232575"/>
    <lineage>
        <taxon>Bacteria</taxon>
        <taxon>Pseudomonadati</taxon>
        <taxon>Pseudomonadota</taxon>
        <taxon>Acidithiobacillia</taxon>
        <taxon>Acidithiobacillales</taxon>
        <taxon>Acidithiobacillaceae</taxon>
        <taxon>Acidithiobacillus</taxon>
    </lineage>
</organism>
<dbReference type="AlphaFoldDB" id="A0A8X8GD83"/>
<reference evidence="2" key="1">
    <citation type="journal article" date="2021" name="ISME J.">
        <title>Genomic evolution of the class Acidithiobacillia: deep-branching Proteobacteria living in extreme acidic conditions.</title>
        <authorList>
            <person name="Moya-Beltran A."/>
            <person name="Beard S."/>
            <person name="Rojas-Villalobos C."/>
            <person name="Issotta F."/>
            <person name="Gallardo Y."/>
            <person name="Ulloa R."/>
            <person name="Giaveno A."/>
            <person name="Degli Esposti M."/>
            <person name="Johnson D.B."/>
            <person name="Quatrini R."/>
        </authorList>
    </citation>
    <scope>NUCLEOTIDE SEQUENCE</scope>
    <source>
        <strain evidence="2">DSM 583</strain>
    </source>
</reference>